<dbReference type="Pfam" id="PF20101">
    <property type="entry name" value="DUF6491"/>
    <property type="match status" value="1"/>
</dbReference>
<dbReference type="InterPro" id="IPR045500">
    <property type="entry name" value="DUF6491"/>
</dbReference>
<proteinExistence type="predicted"/>
<reference evidence="1" key="1">
    <citation type="submission" date="2018-06" db="EMBL/GenBank/DDBJ databases">
        <authorList>
            <person name="Zhirakovskaya E."/>
        </authorList>
    </citation>
    <scope>NUCLEOTIDE SEQUENCE</scope>
</reference>
<organism evidence="1">
    <name type="scientific">hydrothermal vent metagenome</name>
    <dbReference type="NCBI Taxonomy" id="652676"/>
    <lineage>
        <taxon>unclassified sequences</taxon>
        <taxon>metagenomes</taxon>
        <taxon>ecological metagenomes</taxon>
    </lineage>
</organism>
<sequence length="152" mass="16271">MKVGELLFALGAAVTVSLGGVVAEDEENKAPSEEAEDAAAPSRLGPKVERICFGRSINGWKTVDGQGDAVLLRKSVNDWYLVEVSGNCRARDFKFVQAIGLESHPAGGCIRRGDYILVESGGGFTNRCFIQGLYEWNDDAPEEEAGDGSDDS</sequence>
<dbReference type="EMBL" id="UOEH01000380">
    <property type="protein sequence ID" value="VAW02972.1"/>
    <property type="molecule type" value="Genomic_DNA"/>
</dbReference>
<evidence type="ECO:0000313" key="1">
    <source>
        <dbReference type="EMBL" id="VAW02972.1"/>
    </source>
</evidence>
<dbReference type="AlphaFoldDB" id="A0A3B0SL27"/>
<protein>
    <submittedName>
        <fullName evidence="1">Uncharacterized protein</fullName>
    </submittedName>
</protein>
<gene>
    <name evidence="1" type="ORF">MNBD_ALPHA05-973</name>
</gene>
<accession>A0A3B0SL27</accession>
<name>A0A3B0SL27_9ZZZZ</name>